<dbReference type="SUPFAM" id="SSF55154">
    <property type="entry name" value="CYTH-like phosphatases"/>
    <property type="match status" value="1"/>
</dbReference>
<dbReference type="Gene3D" id="2.40.320.10">
    <property type="entry name" value="Hypothetical Protein Pfu-838710-001"/>
    <property type="match status" value="1"/>
</dbReference>
<dbReference type="SMART" id="SM01118">
    <property type="entry name" value="CYTH"/>
    <property type="match status" value="1"/>
</dbReference>
<feature type="domain" description="CYTH" evidence="1">
    <location>
        <begin position="8"/>
        <end position="178"/>
    </location>
</feature>
<comment type="caution">
    <text evidence="2">The sequence shown here is derived from an EMBL/GenBank/DDBJ whole genome shotgun (WGS) entry which is preliminary data.</text>
</comment>
<evidence type="ECO:0000259" key="1">
    <source>
        <dbReference type="SMART" id="SM01118"/>
    </source>
</evidence>
<sequence>MSDTGYGDFEFERKFLVRALPDAVLSEPDPVLIVQSYFLAAEGYALRIRLQAPAPRVPVPAAVDESALLDELADAFTFCALTAKGPYVGGTRYEAERELDVSVGLAMVRLGGAKVVKYRHSVWLGTDGWVLDAFLGRNAPLIVAECERGGPVTDLAIPEFCVTELTGDPRFTNDSLASAPFEGWADEFERELEQTGPRFLEEFGRNELGTSS</sequence>
<dbReference type="InterPro" id="IPR012042">
    <property type="entry name" value="NeuTTM/CthTTM-like"/>
</dbReference>
<evidence type="ECO:0000313" key="2">
    <source>
        <dbReference type="EMBL" id="GAA4285664.1"/>
    </source>
</evidence>
<reference evidence="3" key="1">
    <citation type="journal article" date="2019" name="Int. J. Syst. Evol. Microbiol.">
        <title>The Global Catalogue of Microorganisms (GCM) 10K type strain sequencing project: providing services to taxonomists for standard genome sequencing and annotation.</title>
        <authorList>
            <consortium name="The Broad Institute Genomics Platform"/>
            <consortium name="The Broad Institute Genome Sequencing Center for Infectious Disease"/>
            <person name="Wu L."/>
            <person name="Ma J."/>
        </authorList>
    </citation>
    <scope>NUCLEOTIDE SEQUENCE [LARGE SCALE GENOMIC DNA]</scope>
    <source>
        <strain evidence="3">JCM 17459</strain>
    </source>
</reference>
<dbReference type="InterPro" id="IPR033469">
    <property type="entry name" value="CYTH-like_dom_sf"/>
</dbReference>
<keyword evidence="3" id="KW-1185">Reference proteome</keyword>
<protein>
    <recommendedName>
        <fullName evidence="1">CYTH domain-containing protein</fullName>
    </recommendedName>
</protein>
<name>A0ABP8ENU0_9MICO</name>
<dbReference type="RefSeq" id="WP_345036255.1">
    <property type="nucleotide sequence ID" value="NZ_BAABBA010000001.1"/>
</dbReference>
<evidence type="ECO:0000313" key="3">
    <source>
        <dbReference type="Proteomes" id="UP001499841"/>
    </source>
</evidence>
<dbReference type="PANTHER" id="PTHR40114:SF1">
    <property type="entry name" value="SLR0698 PROTEIN"/>
    <property type="match status" value="1"/>
</dbReference>
<dbReference type="InterPro" id="IPR023577">
    <property type="entry name" value="CYTH_domain"/>
</dbReference>
<gene>
    <name evidence="2" type="ORF">GCM10022262_00230</name>
</gene>
<dbReference type="PANTHER" id="PTHR40114">
    <property type="entry name" value="SLR0698 PROTEIN"/>
    <property type="match status" value="1"/>
</dbReference>
<dbReference type="Proteomes" id="UP001499841">
    <property type="component" value="Unassembled WGS sequence"/>
</dbReference>
<proteinExistence type="predicted"/>
<organism evidence="2 3">
    <name type="scientific">Georgenia daeguensis</name>
    <dbReference type="NCBI Taxonomy" id="908355"/>
    <lineage>
        <taxon>Bacteria</taxon>
        <taxon>Bacillati</taxon>
        <taxon>Actinomycetota</taxon>
        <taxon>Actinomycetes</taxon>
        <taxon>Micrococcales</taxon>
        <taxon>Bogoriellaceae</taxon>
        <taxon>Georgenia</taxon>
    </lineage>
</organism>
<accession>A0ABP8ENU0</accession>
<dbReference type="EMBL" id="BAABBA010000001">
    <property type="protein sequence ID" value="GAA4285664.1"/>
    <property type="molecule type" value="Genomic_DNA"/>
</dbReference>